<feature type="region of interest" description="Disordered" evidence="4">
    <location>
        <begin position="527"/>
        <end position="585"/>
    </location>
</feature>
<dbReference type="SUPFAM" id="SSF81383">
    <property type="entry name" value="F-box domain"/>
    <property type="match status" value="1"/>
</dbReference>
<dbReference type="InterPro" id="IPR009061">
    <property type="entry name" value="DNA-bd_dom_put_sf"/>
</dbReference>
<feature type="compositionally biased region" description="Polar residues" evidence="4">
    <location>
        <begin position="549"/>
        <end position="585"/>
    </location>
</feature>
<dbReference type="InterPro" id="IPR036047">
    <property type="entry name" value="F-box-like_dom_sf"/>
</dbReference>
<feature type="compositionally biased region" description="Low complexity" evidence="4">
    <location>
        <begin position="36"/>
        <end position="57"/>
    </location>
</feature>
<dbReference type="Gene3D" id="1.20.1280.50">
    <property type="match status" value="1"/>
</dbReference>
<dbReference type="OrthoDB" id="2411074at2759"/>
<evidence type="ECO:0000313" key="6">
    <source>
        <dbReference type="Proteomes" id="UP000726737"/>
    </source>
</evidence>
<name>A0A9P6PLV5_9FUNG</name>
<feature type="compositionally biased region" description="Basic and acidic residues" evidence="4">
    <location>
        <begin position="151"/>
        <end position="160"/>
    </location>
</feature>
<sequence>MPPRRSSRRLADKAEKDALKESDSESVPVKIATIPKTKSTSKSKSMSKSSASTSVSKRLTTTVSSIKGKQKAGHVANTKTQLKSTSKQRTTTTTTSESVEESAEDENVEQLSSVVINNSITSTTARRTRMSKNKDDGTSATTVSSGKKRRLKEEELHLHETTASSDAMEDSSSQGINADGRPKRQRRQTMKQLTSGDDVDMETDSSLEPLTVAPVPLPLNRTDPCAVLPIEIWYQILSLLRLSQVATISNVSKIWLDGSRSYPVWKTICELNRLGVPKRKYQSYLALACSRSSFICEKCLSITMGSMTERQSNIPLPVMIIDDEEEDEKEEGKEGMGAEEERALPQLGLGPEEERALPQLELGPKEEKNKEQDAEMDKVKQEEDEQEEDEQKKKEEEQKRLVEEERKKKKEQENTWMLCVKCRREYYKEHPEPMRTFEMEARTVWEADQITKTLACKIYHLDAEIDLGGIRYRERRNPHYRLAPNMRLYELEGIQRRALDIHGGWVGVDAISEGIVKKRRLAYNDRKKASQMTQLRLEKSKSREGSSEIGLTQESNDSAGDTQQPASQGSSSETGATQVGMEISQ</sequence>
<feature type="compositionally biased region" description="Polar residues" evidence="4">
    <location>
        <begin position="161"/>
        <end position="176"/>
    </location>
</feature>
<dbReference type="EMBL" id="JAAAJA010001212">
    <property type="protein sequence ID" value="KAG0247793.1"/>
    <property type="molecule type" value="Genomic_DNA"/>
</dbReference>
<evidence type="ECO:0000256" key="3">
    <source>
        <dbReference type="ARBA" id="ARBA00023242"/>
    </source>
</evidence>
<evidence type="ECO:0000256" key="1">
    <source>
        <dbReference type="ARBA" id="ARBA00004123"/>
    </source>
</evidence>
<evidence type="ECO:0008006" key="7">
    <source>
        <dbReference type="Google" id="ProtNLM"/>
    </source>
</evidence>
<keyword evidence="3" id="KW-0539">Nucleus</keyword>
<dbReference type="GO" id="GO:0005634">
    <property type="term" value="C:nucleus"/>
    <property type="evidence" value="ECO:0007669"/>
    <property type="project" value="UniProtKB-SubCell"/>
</dbReference>
<proteinExistence type="predicted"/>
<feature type="compositionally biased region" description="Basic and acidic residues" evidence="4">
    <location>
        <begin position="536"/>
        <end position="546"/>
    </location>
</feature>
<keyword evidence="2" id="KW-0862">Zinc</keyword>
<feature type="region of interest" description="Disordered" evidence="4">
    <location>
        <begin position="314"/>
        <end position="407"/>
    </location>
</feature>
<dbReference type="InterPro" id="IPR037129">
    <property type="entry name" value="XPA_sf"/>
</dbReference>
<evidence type="ECO:0000256" key="2">
    <source>
        <dbReference type="ARBA" id="ARBA00022833"/>
    </source>
</evidence>
<feature type="region of interest" description="Disordered" evidence="4">
    <location>
        <begin position="1"/>
        <end position="204"/>
    </location>
</feature>
<protein>
    <recommendedName>
        <fullName evidence="7">F-box domain-containing protein</fullName>
    </recommendedName>
</protein>
<comment type="subcellular location">
    <subcellularLocation>
        <location evidence="1">Nucleus</location>
    </subcellularLocation>
</comment>
<feature type="compositionally biased region" description="Polar residues" evidence="4">
    <location>
        <begin position="109"/>
        <end position="125"/>
    </location>
</feature>
<gene>
    <name evidence="5" type="ORF">BG011_000919</name>
</gene>
<dbReference type="SUPFAM" id="SSF46955">
    <property type="entry name" value="Putative DNA-binding domain"/>
    <property type="match status" value="1"/>
</dbReference>
<evidence type="ECO:0000313" key="5">
    <source>
        <dbReference type="EMBL" id="KAG0247793.1"/>
    </source>
</evidence>
<organism evidence="5 6">
    <name type="scientific">Mortierella polycephala</name>
    <dbReference type="NCBI Taxonomy" id="41804"/>
    <lineage>
        <taxon>Eukaryota</taxon>
        <taxon>Fungi</taxon>
        <taxon>Fungi incertae sedis</taxon>
        <taxon>Mucoromycota</taxon>
        <taxon>Mortierellomycotina</taxon>
        <taxon>Mortierellomycetes</taxon>
        <taxon>Mortierellales</taxon>
        <taxon>Mortierellaceae</taxon>
        <taxon>Mortierella</taxon>
    </lineage>
</organism>
<dbReference type="Proteomes" id="UP000726737">
    <property type="component" value="Unassembled WGS sequence"/>
</dbReference>
<feature type="compositionally biased region" description="Basic and acidic residues" evidence="4">
    <location>
        <begin position="363"/>
        <end position="381"/>
    </location>
</feature>
<feature type="compositionally biased region" description="Basic and acidic residues" evidence="4">
    <location>
        <begin position="9"/>
        <end position="23"/>
    </location>
</feature>
<feature type="compositionally biased region" description="Acidic residues" evidence="4">
    <location>
        <begin position="98"/>
        <end position="108"/>
    </location>
</feature>
<accession>A0A9P6PLV5</accession>
<comment type="caution">
    <text evidence="5">The sequence shown here is derived from an EMBL/GenBank/DDBJ whole genome shotgun (WGS) entry which is preliminary data.</text>
</comment>
<evidence type="ECO:0000256" key="4">
    <source>
        <dbReference type="SAM" id="MobiDB-lite"/>
    </source>
</evidence>
<feature type="compositionally biased region" description="Basic and acidic residues" evidence="4">
    <location>
        <begin position="330"/>
        <end position="343"/>
    </location>
</feature>
<dbReference type="Gene3D" id="3.90.530.10">
    <property type="entry name" value="XPA C-terminal domain"/>
    <property type="match status" value="1"/>
</dbReference>
<dbReference type="AlphaFoldDB" id="A0A9P6PLV5"/>
<feature type="compositionally biased region" description="Polar residues" evidence="4">
    <location>
        <begin position="58"/>
        <end position="67"/>
    </location>
</feature>
<reference evidence="5" key="1">
    <citation type="journal article" date="2020" name="Fungal Divers.">
        <title>Resolving the Mortierellaceae phylogeny through synthesis of multi-gene phylogenetics and phylogenomics.</title>
        <authorList>
            <person name="Vandepol N."/>
            <person name="Liber J."/>
            <person name="Desiro A."/>
            <person name="Na H."/>
            <person name="Kennedy M."/>
            <person name="Barry K."/>
            <person name="Grigoriev I.V."/>
            <person name="Miller A.N."/>
            <person name="O'Donnell K."/>
            <person name="Stajich J.E."/>
            <person name="Bonito G."/>
        </authorList>
    </citation>
    <scope>NUCLEOTIDE SEQUENCE</scope>
    <source>
        <strain evidence="5">KOD948</strain>
    </source>
</reference>
<dbReference type="CDD" id="cd21075">
    <property type="entry name" value="DBD_XPA-like"/>
    <property type="match status" value="1"/>
</dbReference>
<feature type="compositionally biased region" description="Low complexity" evidence="4">
    <location>
        <begin position="78"/>
        <end position="96"/>
    </location>
</feature>
<feature type="compositionally biased region" description="Basic and acidic residues" evidence="4">
    <location>
        <begin position="390"/>
        <end position="407"/>
    </location>
</feature>
<keyword evidence="6" id="KW-1185">Reference proteome</keyword>